<feature type="domain" description="G-protein coupled receptors family 1 profile" evidence="13">
    <location>
        <begin position="393"/>
        <end position="655"/>
    </location>
</feature>
<proteinExistence type="inferred from homology"/>
<dbReference type="InterPro" id="IPR000276">
    <property type="entry name" value="GPCR_Rhodpsn"/>
</dbReference>
<evidence type="ECO:0000313" key="14">
    <source>
        <dbReference type="EMBL" id="CAH3184109.1"/>
    </source>
</evidence>
<dbReference type="PROSITE" id="PS00237">
    <property type="entry name" value="G_PROTEIN_RECEP_F1_1"/>
    <property type="match status" value="1"/>
</dbReference>
<keyword evidence="3 10" id="KW-0812">Transmembrane</keyword>
<evidence type="ECO:0000256" key="12">
    <source>
        <dbReference type="SAM" id="Phobius"/>
    </source>
</evidence>
<evidence type="ECO:0000256" key="6">
    <source>
        <dbReference type="ARBA" id="ARBA00023136"/>
    </source>
</evidence>
<dbReference type="Gene3D" id="1.20.1070.10">
    <property type="entry name" value="Rhodopsin 7-helix transmembrane proteins"/>
    <property type="match status" value="2"/>
</dbReference>
<keyword evidence="8" id="KW-0325">Glycoprotein</keyword>
<evidence type="ECO:0000256" key="8">
    <source>
        <dbReference type="ARBA" id="ARBA00023180"/>
    </source>
</evidence>
<evidence type="ECO:0000256" key="7">
    <source>
        <dbReference type="ARBA" id="ARBA00023170"/>
    </source>
</evidence>
<feature type="transmembrane region" description="Helical" evidence="12">
    <location>
        <begin position="187"/>
        <end position="209"/>
    </location>
</feature>
<keyword evidence="4 12" id="KW-1133">Transmembrane helix</keyword>
<feature type="transmembrane region" description="Helical" evidence="12">
    <location>
        <begin position="104"/>
        <end position="132"/>
    </location>
</feature>
<feature type="transmembrane region" description="Helical" evidence="12">
    <location>
        <begin position="595"/>
        <end position="619"/>
    </location>
</feature>
<evidence type="ECO:0000259" key="13">
    <source>
        <dbReference type="PROSITE" id="PS50262"/>
    </source>
</evidence>
<dbReference type="Pfam" id="PF00001">
    <property type="entry name" value="7tm_1"/>
    <property type="match status" value="2"/>
</dbReference>
<keyword evidence="9 10" id="KW-0807">Transducer</keyword>
<evidence type="ECO:0000256" key="2">
    <source>
        <dbReference type="ARBA" id="ARBA00022475"/>
    </source>
</evidence>
<feature type="transmembrane region" description="Helical" evidence="12">
    <location>
        <begin position="153"/>
        <end position="175"/>
    </location>
</feature>
<dbReference type="SUPFAM" id="SSF81321">
    <property type="entry name" value="Family A G protein-coupled receptor-like"/>
    <property type="match status" value="2"/>
</dbReference>
<evidence type="ECO:0000256" key="3">
    <source>
        <dbReference type="ARBA" id="ARBA00022692"/>
    </source>
</evidence>
<feature type="transmembrane region" description="Helical" evidence="12">
    <location>
        <begin position="447"/>
        <end position="471"/>
    </location>
</feature>
<feature type="compositionally biased region" description="Polar residues" evidence="11">
    <location>
        <begin position="1"/>
        <end position="21"/>
    </location>
</feature>
<name>A0ABN8RZW2_9CNID</name>
<dbReference type="Proteomes" id="UP001159405">
    <property type="component" value="Unassembled WGS sequence"/>
</dbReference>
<feature type="transmembrane region" description="Helical" evidence="12">
    <location>
        <begin position="71"/>
        <end position="98"/>
    </location>
</feature>
<reference evidence="14 15" key="1">
    <citation type="submission" date="2022-05" db="EMBL/GenBank/DDBJ databases">
        <authorList>
            <consortium name="Genoscope - CEA"/>
            <person name="William W."/>
        </authorList>
    </citation>
    <scope>NUCLEOTIDE SEQUENCE [LARGE SCALE GENOMIC DNA]</scope>
</reference>
<keyword evidence="15" id="KW-1185">Reference proteome</keyword>
<accession>A0ABN8RZW2</accession>
<dbReference type="CDD" id="cd00637">
    <property type="entry name" value="7tm_classA_rhodopsin-like"/>
    <property type="match status" value="2"/>
</dbReference>
<feature type="transmembrane region" description="Helical" evidence="12">
    <location>
        <begin position="639"/>
        <end position="658"/>
    </location>
</feature>
<feature type="domain" description="G-protein coupled receptors family 1 profile" evidence="13">
    <location>
        <begin position="50"/>
        <end position="303"/>
    </location>
</feature>
<keyword evidence="2" id="KW-1003">Cell membrane</keyword>
<feature type="transmembrane region" description="Helical" evidence="12">
    <location>
        <begin position="383"/>
        <end position="402"/>
    </location>
</feature>
<feature type="non-terminal residue" evidence="14">
    <location>
        <position position="693"/>
    </location>
</feature>
<evidence type="ECO:0000256" key="10">
    <source>
        <dbReference type="RuleBase" id="RU000688"/>
    </source>
</evidence>
<evidence type="ECO:0000256" key="1">
    <source>
        <dbReference type="ARBA" id="ARBA00004651"/>
    </source>
</evidence>
<comment type="caution">
    <text evidence="14">The sequence shown here is derived from an EMBL/GenBank/DDBJ whole genome shotgun (WGS) entry which is preliminary data.</text>
</comment>
<feature type="transmembrane region" description="Helical" evidence="12">
    <location>
        <begin position="414"/>
        <end position="435"/>
    </location>
</feature>
<keyword evidence="7 10" id="KW-0675">Receptor</keyword>
<dbReference type="EMBL" id="CALNXK010000375">
    <property type="protein sequence ID" value="CAH3184109.1"/>
    <property type="molecule type" value="Genomic_DNA"/>
</dbReference>
<organism evidence="14 15">
    <name type="scientific">Porites lobata</name>
    <dbReference type="NCBI Taxonomy" id="104759"/>
    <lineage>
        <taxon>Eukaryota</taxon>
        <taxon>Metazoa</taxon>
        <taxon>Cnidaria</taxon>
        <taxon>Anthozoa</taxon>
        <taxon>Hexacorallia</taxon>
        <taxon>Scleractinia</taxon>
        <taxon>Fungiina</taxon>
        <taxon>Poritidae</taxon>
        <taxon>Porites</taxon>
    </lineage>
</organism>
<feature type="transmembrane region" description="Helical" evidence="12">
    <location>
        <begin position="534"/>
        <end position="554"/>
    </location>
</feature>
<evidence type="ECO:0000256" key="11">
    <source>
        <dbReference type="SAM" id="MobiDB-lite"/>
    </source>
</evidence>
<dbReference type="PANTHER" id="PTHR24246">
    <property type="entry name" value="OLFACTORY RECEPTOR AND ADENOSINE RECEPTOR"/>
    <property type="match status" value="1"/>
</dbReference>
<protein>
    <recommendedName>
        <fullName evidence="13">G-protein coupled receptors family 1 profile domain-containing protein</fullName>
    </recommendedName>
</protein>
<evidence type="ECO:0000313" key="15">
    <source>
        <dbReference type="Proteomes" id="UP001159405"/>
    </source>
</evidence>
<keyword evidence="6 12" id="KW-0472">Membrane</keyword>
<sequence length="693" mass="79400">MQNNTYFITNRSSSDRSNGTLSGEELPQGRKVNYQLISEVLPIAIVIVLTNSLVFYLFAKRKSLRTPTNCLLLSLSLCDFITGFMAIPLFIIMVIGVLDINQAALVQFGFFLVTFNNTLAISAAYHILLITLERYFAIMKPFVHRQLTKKSMMKIVLVVWLTSVVIGYVPYAWFWKKFTDPISYQKIQFGYITFCLTFVFLVPCILIVVSQVRMFKIIAERGRCALTRRGTSQQRARQDKKCLIIFALMAFIYLACWLPWFVLSLCFSLWFPTSQETDAILDDLSKVFGIFRFVTSVVNPVLYTFFKRDFLDAFKTLVLNKKPAVQNSTVTTQKRTLIRKPDASSENCESVYLYTKLLNMADDNSTSVISTNSTSDHRIIAEVLPLAVLITLVNSVVFYLFIKEKRLRKQPTNHLLLSLAVCDLMNGVLNIPIFLIHTFSSPGKISLGFFVAVLHNMVLVLVVYHILTITLDRYYAITRPFRHRQVTKKSTLKIILGTWMVGILIAFLPLTWWWEFLSSGGAILDSTTLKIQAGYTVVCIISVLLFPYISITYLQVAIFRKINQGVYNLAIADGKADHRNSFIHGGNVHNMRRCLIIFAVMALVNLVCWFPWYTLSIIYSLWFSISEEMRTALMQCSHAFLIIRYLTSIANPVLYILFKRDFQKALKTFLLGHKTQLDSRSSTRPISIIYRNK</sequence>
<dbReference type="PRINTS" id="PR00237">
    <property type="entry name" value="GPCRRHODOPSN"/>
</dbReference>
<evidence type="ECO:0000256" key="4">
    <source>
        <dbReference type="ARBA" id="ARBA00022989"/>
    </source>
</evidence>
<feature type="transmembrane region" description="Helical" evidence="12">
    <location>
        <begin position="243"/>
        <end position="271"/>
    </location>
</feature>
<feature type="transmembrane region" description="Helical" evidence="12">
    <location>
        <begin position="492"/>
        <end position="514"/>
    </location>
</feature>
<evidence type="ECO:0000256" key="5">
    <source>
        <dbReference type="ARBA" id="ARBA00023040"/>
    </source>
</evidence>
<evidence type="ECO:0000256" key="9">
    <source>
        <dbReference type="ARBA" id="ARBA00023224"/>
    </source>
</evidence>
<gene>
    <name evidence="14" type="ORF">PLOB_00029691</name>
</gene>
<dbReference type="PROSITE" id="PS50262">
    <property type="entry name" value="G_PROTEIN_RECEP_F1_2"/>
    <property type="match status" value="2"/>
</dbReference>
<keyword evidence="5 10" id="KW-0297">G-protein coupled receptor</keyword>
<dbReference type="PANTHER" id="PTHR24246:SF27">
    <property type="entry name" value="ADENOSINE RECEPTOR, ISOFORM A"/>
    <property type="match status" value="1"/>
</dbReference>
<comment type="subcellular location">
    <subcellularLocation>
        <location evidence="1">Cell membrane</location>
        <topology evidence="1">Multi-pass membrane protein</topology>
    </subcellularLocation>
</comment>
<dbReference type="InterPro" id="IPR017452">
    <property type="entry name" value="GPCR_Rhodpsn_7TM"/>
</dbReference>
<feature type="transmembrane region" description="Helical" evidence="12">
    <location>
        <begin position="40"/>
        <end position="59"/>
    </location>
</feature>
<feature type="region of interest" description="Disordered" evidence="11">
    <location>
        <begin position="1"/>
        <end position="24"/>
    </location>
</feature>
<comment type="similarity">
    <text evidence="10">Belongs to the G-protein coupled receptor 1 family.</text>
</comment>